<dbReference type="SUPFAM" id="SSF48371">
    <property type="entry name" value="ARM repeat"/>
    <property type="match status" value="1"/>
</dbReference>
<dbReference type="InterPro" id="IPR019453">
    <property type="entry name" value="VPS39/TGFA1_Znf"/>
</dbReference>
<feature type="domain" description="Vacuolar sorting protein 39/Transforming growth factor beta receptor-associated zinc finger" evidence="1">
    <location>
        <begin position="848"/>
        <end position="893"/>
    </location>
</feature>
<dbReference type="GO" id="GO:0006914">
    <property type="term" value="P:autophagy"/>
    <property type="evidence" value="ECO:0007669"/>
    <property type="project" value="TreeGrafter"/>
</dbReference>
<comment type="caution">
    <text evidence="2">The sequence shown here is derived from an EMBL/GenBank/DDBJ whole genome shotgun (WGS) entry which is preliminary data.</text>
</comment>
<organism evidence="2 3">
    <name type="scientific">Perkinsus olseni</name>
    <name type="common">Perkinsus atlanticus</name>
    <dbReference type="NCBI Taxonomy" id="32597"/>
    <lineage>
        <taxon>Eukaryota</taxon>
        <taxon>Sar</taxon>
        <taxon>Alveolata</taxon>
        <taxon>Perkinsozoa</taxon>
        <taxon>Perkinsea</taxon>
        <taxon>Perkinsida</taxon>
        <taxon>Perkinsidae</taxon>
        <taxon>Perkinsus</taxon>
    </lineage>
</organism>
<proteinExistence type="predicted"/>
<dbReference type="InterPro" id="IPR032914">
    <property type="entry name" value="Vam6/VPS39/TRAP1"/>
</dbReference>
<reference evidence="2 3" key="1">
    <citation type="submission" date="2020-04" db="EMBL/GenBank/DDBJ databases">
        <title>Perkinsus olseni comparative genomics.</title>
        <authorList>
            <person name="Bogema D.R."/>
        </authorList>
    </citation>
    <scope>NUCLEOTIDE SEQUENCE [LARGE SCALE GENOMIC DNA]</scope>
    <source>
        <strain evidence="2">ATCC PRA-205</strain>
    </source>
</reference>
<dbReference type="Proteomes" id="UP000574390">
    <property type="component" value="Unassembled WGS sequence"/>
</dbReference>
<dbReference type="PANTHER" id="PTHR12894">
    <property type="entry name" value="CNH DOMAIN CONTAINING"/>
    <property type="match status" value="1"/>
</dbReference>
<dbReference type="PANTHER" id="PTHR12894:SF27">
    <property type="entry name" value="TRANSFORMING GROWTH FACTOR-BETA RECEPTOR-ASSOCIATED PROTEIN 1"/>
    <property type="match status" value="1"/>
</dbReference>
<name>A0A7J6TJV6_PEROL</name>
<feature type="non-terminal residue" evidence="2">
    <location>
        <position position="1"/>
    </location>
</feature>
<dbReference type="GO" id="GO:0005737">
    <property type="term" value="C:cytoplasm"/>
    <property type="evidence" value="ECO:0007669"/>
    <property type="project" value="TreeGrafter"/>
</dbReference>
<dbReference type="EMBL" id="JABANM010006912">
    <property type="protein sequence ID" value="KAF4745171.1"/>
    <property type="molecule type" value="Genomic_DNA"/>
</dbReference>
<evidence type="ECO:0000313" key="3">
    <source>
        <dbReference type="Proteomes" id="UP000574390"/>
    </source>
</evidence>
<gene>
    <name evidence="2" type="ORF">FOZ62_023393</name>
</gene>
<dbReference type="Pfam" id="PF10367">
    <property type="entry name" value="zf-Vps39_C"/>
    <property type="match status" value="1"/>
</dbReference>
<accession>A0A7J6TJV6</accession>
<protein>
    <recommendedName>
        <fullName evidence="1">Vacuolar sorting protein 39/Transforming growth factor beta receptor-associated zinc finger domain-containing protein</fullName>
    </recommendedName>
</protein>
<dbReference type="GO" id="GO:0034058">
    <property type="term" value="P:endosomal vesicle fusion"/>
    <property type="evidence" value="ECO:0007669"/>
    <property type="project" value="TreeGrafter"/>
</dbReference>
<dbReference type="InterPro" id="IPR036322">
    <property type="entry name" value="WD40_repeat_dom_sf"/>
</dbReference>
<sequence>YFVSSSPSTGEIVAIITAKINIPGKRPIDNIWACETKSTAGSGGHIFSLSNGNLYLLPSTLDTSGSIICRSVKCAAPQQGRGDEDGLPDIVVCTTKGRVLIYSYAESSGGYRNAASGGSTSMMSEICGMNEAPDGVVWWQGWIILAGGRSGRGGSSYLAASSVDGSVRELCPIDGPASLTLIPEANEVLLTGQEGLGIFISLPGPQQQSAGEVPHPAARNNIQYSEGVELCLLERFIISASPMDGTVDIYSIWDQKLVQSLTLPEPVMALGASPTTVEEAAAEDVDTGRKHVSLCCLGTASGSVYGLVPIPFHVQLKRLIVGMKIEPAFDLLNAMYPIGGGAIAGEARAKAMDLLHRDAGWQLFSNLQFSQALQHLSSLRDSELDWSKILHFWMFLLPEEWVSAVEEAALDESSVFEPVELSRSCTIGEYISERKSDLTTKGTPVEATLEELSSLADRTMATFLASNRDRVNSAKIQRAVDLVLLVLLVATGDPRWRMWLNPKGPQGADETLKLPINITPEEFSAAVRRLHQPPAEGREAAAWLMAAMAGEEESSRVRALSALDECLPHSAERLLQSLAEARRSDPERWTVEKERRFLKSLGRCLDTLGSDTRRFDAAVEAWIDLVSPLPAEKVIKDLEPSPVVMQGGRLTITMGRGHIVLEAYLSKKIEKDSQCSEEERTELRTQLAILYMKTPQLRGKLLPLLKSDAKIDAEKVMDEAVNLEPVERMALLGRMGRHRDALLECLDRGEEYCGDDKGLLLLLVSLLLELSRTSEALAVLNRHYLQLDPSRVLDLLPDDMPVDVAAIRYLRSACVSTPVTAEDTVMAAEKMMGSVFLDEYSEWQKERSRYVVMSEEKACPVCNRRFVASDGDVSSKPFVVYPNNVCVHIQCADPSLGVCPVTGVKFSQSTYKASSRSCVVSKRWHSHDHHHAGSEWTGAELTEELRADRQAVVERTKRVRKVMSPEETKALVMPSRLPEDFIEETLIPHMENCIRFNIKVERGSGGEAGPAVVDTYTPAELTQLTRGYALYTYRRDTSGNGPLMEYLAEMIKSRMVAFTAIEIVDVLPACQTLFPDDTELFDMLTERIKETINDYSALNLIGLVRTFARREIEKKETNQGYPVREILIPRLKEALERYDTAEVCDIIVAIADSAATDKTIGMDLPIMQSVLPELEHRLDDLGETIPLVSHISIAWALARLGIYHEEYLDRLAKILHEKEHLRNDITPRYLVRLLWIYSKCDALEKIVEDVVPVLEGSVGYMGPAQFARLAQCSEQMAKVKDVIDVQSIVNRLGDRLCSELVVGIEDNVTNVSKMSTADACYILLGLIESGTLEKNVDRPEDADGNFAAWMRDGSRLGRLLAYVHKFQDEFEASEIQKIIKVLHVARNGEYRGYLDLLPASWESQKKDMIHRISKKREVEEKFMLEEAKKERREKGFLKRVFGL</sequence>
<evidence type="ECO:0000313" key="2">
    <source>
        <dbReference type="EMBL" id="KAF4745171.1"/>
    </source>
</evidence>
<dbReference type="InterPro" id="IPR016024">
    <property type="entry name" value="ARM-type_fold"/>
</dbReference>
<dbReference type="GO" id="GO:0016020">
    <property type="term" value="C:membrane"/>
    <property type="evidence" value="ECO:0007669"/>
    <property type="project" value="TreeGrafter"/>
</dbReference>
<evidence type="ECO:0000259" key="1">
    <source>
        <dbReference type="Pfam" id="PF10367"/>
    </source>
</evidence>
<dbReference type="SUPFAM" id="SSF50978">
    <property type="entry name" value="WD40 repeat-like"/>
    <property type="match status" value="1"/>
</dbReference>